<dbReference type="InterPro" id="IPR027417">
    <property type="entry name" value="P-loop_NTPase"/>
</dbReference>
<proteinExistence type="predicted"/>
<name>A0A377J594_9HELI</name>
<evidence type="ECO:0000313" key="2">
    <source>
        <dbReference type="Proteomes" id="UP000254841"/>
    </source>
</evidence>
<accession>A0A377J594</accession>
<sequence>MPLPFILGGIALLGAIWGGKKIYDHLDEKAEAERQEQERRNKFNFVGYERVIWLQGKALAGKDTMLHIIQGDGFKKSYPTTHGVNENYEAQIANEKWKLINTGGSSANNGEKEQWRNERLKTLPQEAKKKVLWLYVFDMQDYDKDHIKANHSTSKDYVIPTFIAVGTHLDKLRAAGLDSKIKQIQSELQELGIHYFSYDLSKNPREEIIQMIQSVQKVQQWL</sequence>
<reference evidence="1 2" key="1">
    <citation type="submission" date="2018-06" db="EMBL/GenBank/DDBJ databases">
        <authorList>
            <consortium name="Pathogen Informatics"/>
            <person name="Doyle S."/>
        </authorList>
    </citation>
    <scope>NUCLEOTIDE SEQUENCE [LARGE SCALE GENOMIC DNA]</scope>
    <source>
        <strain evidence="1 2">NCTC12410</strain>
    </source>
</reference>
<gene>
    <name evidence="1" type="ORF">NCTC12410_01265</name>
</gene>
<dbReference type="AlphaFoldDB" id="A0A377J594"/>
<organism evidence="1 2">
    <name type="scientific">Helicobacter canis</name>
    <dbReference type="NCBI Taxonomy" id="29419"/>
    <lineage>
        <taxon>Bacteria</taxon>
        <taxon>Pseudomonadati</taxon>
        <taxon>Campylobacterota</taxon>
        <taxon>Epsilonproteobacteria</taxon>
        <taxon>Campylobacterales</taxon>
        <taxon>Helicobacteraceae</taxon>
        <taxon>Helicobacter</taxon>
    </lineage>
</organism>
<dbReference type="RefSeq" id="WP_115011667.1">
    <property type="nucleotide sequence ID" value="NZ_UGHV01000001.1"/>
</dbReference>
<dbReference type="SUPFAM" id="SSF52540">
    <property type="entry name" value="P-loop containing nucleoside triphosphate hydrolases"/>
    <property type="match status" value="1"/>
</dbReference>
<evidence type="ECO:0000313" key="1">
    <source>
        <dbReference type="EMBL" id="STO97434.1"/>
    </source>
</evidence>
<dbReference type="EMBL" id="UGHV01000001">
    <property type="protein sequence ID" value="STO97434.1"/>
    <property type="molecule type" value="Genomic_DNA"/>
</dbReference>
<protein>
    <submittedName>
        <fullName evidence="1">Uncharacterized protein</fullName>
    </submittedName>
</protein>
<dbReference type="Gene3D" id="3.40.50.300">
    <property type="entry name" value="P-loop containing nucleotide triphosphate hydrolases"/>
    <property type="match status" value="1"/>
</dbReference>
<dbReference type="Proteomes" id="UP000254841">
    <property type="component" value="Unassembled WGS sequence"/>
</dbReference>